<name>A0A8S2RQ81_9BILA</name>
<feature type="non-terminal residue" evidence="1">
    <location>
        <position position="1"/>
    </location>
</feature>
<sequence>RYDFPSLNLYNRESSFFPLAQHYYRFQTDYERFHQTKNYTARQLTLKRRWKAYGFILIFYFMLKNNLRVAKQKQTYYHRDYRRIRFLELLTAVHRVYLEPNSPIYKA</sequence>
<proteinExistence type="predicted"/>
<evidence type="ECO:0000313" key="2">
    <source>
        <dbReference type="Proteomes" id="UP000681967"/>
    </source>
</evidence>
<accession>A0A8S2RQ81</accession>
<dbReference type="EMBL" id="CAJOBH010013436">
    <property type="protein sequence ID" value="CAF4175280.1"/>
    <property type="molecule type" value="Genomic_DNA"/>
</dbReference>
<protein>
    <submittedName>
        <fullName evidence="1">Uncharacterized protein</fullName>
    </submittedName>
</protein>
<reference evidence="1" key="1">
    <citation type="submission" date="2021-02" db="EMBL/GenBank/DDBJ databases">
        <authorList>
            <person name="Nowell W R."/>
        </authorList>
    </citation>
    <scope>NUCLEOTIDE SEQUENCE</scope>
</reference>
<dbReference type="AlphaFoldDB" id="A0A8S2RQ81"/>
<gene>
    <name evidence="1" type="ORF">BYL167_LOCUS22577</name>
</gene>
<comment type="caution">
    <text evidence="1">The sequence shown here is derived from an EMBL/GenBank/DDBJ whole genome shotgun (WGS) entry which is preliminary data.</text>
</comment>
<dbReference type="Proteomes" id="UP000681967">
    <property type="component" value="Unassembled WGS sequence"/>
</dbReference>
<organism evidence="1 2">
    <name type="scientific">Rotaria magnacalcarata</name>
    <dbReference type="NCBI Taxonomy" id="392030"/>
    <lineage>
        <taxon>Eukaryota</taxon>
        <taxon>Metazoa</taxon>
        <taxon>Spiralia</taxon>
        <taxon>Gnathifera</taxon>
        <taxon>Rotifera</taxon>
        <taxon>Eurotatoria</taxon>
        <taxon>Bdelloidea</taxon>
        <taxon>Philodinida</taxon>
        <taxon>Philodinidae</taxon>
        <taxon>Rotaria</taxon>
    </lineage>
</organism>
<feature type="non-terminal residue" evidence="1">
    <location>
        <position position="107"/>
    </location>
</feature>
<evidence type="ECO:0000313" key="1">
    <source>
        <dbReference type="EMBL" id="CAF4175280.1"/>
    </source>
</evidence>